<sequence length="389" mass="43517">MAALPMMQLRWRNLFDISGKAESIEVVDSSKLQGCSWMGLVQAGVSLSPTRGASQRLVIDSSLHFEARGHRCDRSTFLFLALGLSVDPFNTNLANILNMKDDVRSLNEMTGQTVMTIERFSSQAFHVQLSSGSYSARQALAWFGVMVIKGNNKAVSFQSLIPSPHSKIGTHDSPPTLEKIKRCFEEVLDNMSLALAVRWACYVQKVYYEEGKKILPAPQEVLKVREDAIVELKRLDAMTLKTKLQAICNEGDGAGLEETLQHVLNPTQLQKKELPSLATHIADPHKSCFDMSSFLNKNSVFHSLYKKLGPYSHRQVPNWEEDSRITDSSPFDIAAKVWLAVSVIQLAPQSGWKTELSLDGLRQSKPDHTVLRKLLEDTDDNQDLKIYLG</sequence>
<dbReference type="EMBL" id="PDLM01000015">
    <property type="protein sequence ID" value="RDW60558.1"/>
    <property type="molecule type" value="Genomic_DNA"/>
</dbReference>
<organism evidence="1 2">
    <name type="scientific">Coleophoma cylindrospora</name>
    <dbReference type="NCBI Taxonomy" id="1849047"/>
    <lineage>
        <taxon>Eukaryota</taxon>
        <taxon>Fungi</taxon>
        <taxon>Dikarya</taxon>
        <taxon>Ascomycota</taxon>
        <taxon>Pezizomycotina</taxon>
        <taxon>Leotiomycetes</taxon>
        <taxon>Helotiales</taxon>
        <taxon>Dermateaceae</taxon>
        <taxon>Coleophoma</taxon>
    </lineage>
</organism>
<keyword evidence="2" id="KW-1185">Reference proteome</keyword>
<proteinExistence type="predicted"/>
<dbReference type="AlphaFoldDB" id="A0A3D8QFU6"/>
<accession>A0A3D8QFU6</accession>
<comment type="caution">
    <text evidence="1">The sequence shown here is derived from an EMBL/GenBank/DDBJ whole genome shotgun (WGS) entry which is preliminary data.</text>
</comment>
<reference evidence="1 2" key="1">
    <citation type="journal article" date="2018" name="IMA Fungus">
        <title>IMA Genome-F 9: Draft genome sequence of Annulohypoxylon stygium, Aspergillus mulundensis, Berkeleyomyces basicola (syn. Thielaviopsis basicola), Ceratocystis smalleyi, two Cercospora beticola strains, Coleophoma cylindrospora, Fusarium fracticaudum, Phialophora cf. hyalina, and Morchella septimelata.</title>
        <authorList>
            <person name="Wingfield B.D."/>
            <person name="Bills G.F."/>
            <person name="Dong Y."/>
            <person name="Huang W."/>
            <person name="Nel W.J."/>
            <person name="Swalarsk-Parry B.S."/>
            <person name="Vaghefi N."/>
            <person name="Wilken P.M."/>
            <person name="An Z."/>
            <person name="de Beer Z.W."/>
            <person name="De Vos L."/>
            <person name="Chen L."/>
            <person name="Duong T.A."/>
            <person name="Gao Y."/>
            <person name="Hammerbacher A."/>
            <person name="Kikkert J.R."/>
            <person name="Li Y."/>
            <person name="Li H."/>
            <person name="Li K."/>
            <person name="Li Q."/>
            <person name="Liu X."/>
            <person name="Ma X."/>
            <person name="Naidoo K."/>
            <person name="Pethybridge S.J."/>
            <person name="Sun J."/>
            <person name="Steenkamp E.T."/>
            <person name="van der Nest M.A."/>
            <person name="van Wyk S."/>
            <person name="Wingfield M.J."/>
            <person name="Xiong C."/>
            <person name="Yue Q."/>
            <person name="Zhang X."/>
        </authorList>
    </citation>
    <scope>NUCLEOTIDE SEQUENCE [LARGE SCALE GENOMIC DNA]</scope>
    <source>
        <strain evidence="1 2">BP6252</strain>
    </source>
</reference>
<dbReference type="OrthoDB" id="3166386at2759"/>
<gene>
    <name evidence="1" type="ORF">BP6252_11941</name>
</gene>
<evidence type="ECO:0000313" key="1">
    <source>
        <dbReference type="EMBL" id="RDW60558.1"/>
    </source>
</evidence>
<protein>
    <submittedName>
        <fullName evidence="1">Uncharacterized protein</fullName>
    </submittedName>
</protein>
<dbReference type="Proteomes" id="UP000256645">
    <property type="component" value="Unassembled WGS sequence"/>
</dbReference>
<name>A0A3D8QFU6_9HELO</name>
<evidence type="ECO:0000313" key="2">
    <source>
        <dbReference type="Proteomes" id="UP000256645"/>
    </source>
</evidence>